<dbReference type="Pfam" id="PF07690">
    <property type="entry name" value="MFS_1"/>
    <property type="match status" value="1"/>
</dbReference>
<dbReference type="Gene3D" id="1.20.1250.20">
    <property type="entry name" value="MFS general substrate transporter like domains"/>
    <property type="match status" value="1"/>
</dbReference>
<keyword evidence="10" id="KW-1185">Reference proteome</keyword>
<dbReference type="RefSeq" id="WP_344914936.1">
    <property type="nucleotide sequence ID" value="NZ_BAABAQ010000001.1"/>
</dbReference>
<reference evidence="10" key="1">
    <citation type="journal article" date="2019" name="Int. J. Syst. Evol. Microbiol.">
        <title>The Global Catalogue of Microorganisms (GCM) 10K type strain sequencing project: providing services to taxonomists for standard genome sequencing and annotation.</title>
        <authorList>
            <consortium name="The Broad Institute Genomics Platform"/>
            <consortium name="The Broad Institute Genome Sequencing Center for Infectious Disease"/>
            <person name="Wu L."/>
            <person name="Ma J."/>
        </authorList>
    </citation>
    <scope>NUCLEOTIDE SEQUENCE [LARGE SCALE GENOMIC DNA]</scope>
    <source>
        <strain evidence="10">JCM 17388</strain>
    </source>
</reference>
<feature type="domain" description="Major facilitator superfamily (MFS) profile" evidence="8">
    <location>
        <begin position="8"/>
        <end position="457"/>
    </location>
</feature>
<dbReference type="InterPro" id="IPR036259">
    <property type="entry name" value="MFS_trans_sf"/>
</dbReference>
<evidence type="ECO:0000256" key="1">
    <source>
        <dbReference type="ARBA" id="ARBA00004651"/>
    </source>
</evidence>
<dbReference type="PROSITE" id="PS50850">
    <property type="entry name" value="MFS"/>
    <property type="match status" value="1"/>
</dbReference>
<evidence type="ECO:0000313" key="10">
    <source>
        <dbReference type="Proteomes" id="UP001501251"/>
    </source>
</evidence>
<dbReference type="SUPFAM" id="SSF103473">
    <property type="entry name" value="MFS general substrate transporter"/>
    <property type="match status" value="1"/>
</dbReference>
<evidence type="ECO:0000256" key="5">
    <source>
        <dbReference type="ARBA" id="ARBA00022989"/>
    </source>
</evidence>
<evidence type="ECO:0000259" key="8">
    <source>
        <dbReference type="PROSITE" id="PS50850"/>
    </source>
</evidence>
<dbReference type="EMBL" id="BAABAQ010000001">
    <property type="protein sequence ID" value="GAA4182129.1"/>
    <property type="molecule type" value="Genomic_DNA"/>
</dbReference>
<gene>
    <name evidence="9" type="ORF">GCM10022252_07540</name>
</gene>
<proteinExistence type="predicted"/>
<dbReference type="PANTHER" id="PTHR42718:SF46">
    <property type="entry name" value="BLR6921 PROTEIN"/>
    <property type="match status" value="1"/>
</dbReference>
<sequence>MSGRAWGMLLVLCGAIFLEGIDVAMLNVALPSIRSDLDLSTGALSWVMSSYVLGYGGFMLLGGRAADLLGRRRMFLVWLGVFIVFSGLGGFATEGWILVVARFVTGVAAAFMAPAGLSIITTNFAEGPQRNRALLVYAGTAAAGFSLGLVVGGLLSEINWRWVFFAPVIMASAILVAALLLIPRGDDSPPRARGGFDLAGAITVTGAMMVLVFAVVRLEDPAAGWVWTAGALAVGLVLLAVFTAIERRSASPLVRLGILRSRPLVRANLGALLFAGSFFGFQFLVVLYLQELRGWSSLQAALALLVVGIDAILAPTLTPRLVNRFGNTRVIFGGLGLAAVAYALFLPIGLDWTYAAMFPTMIILGLAFSLAYGPLTIAATDGVAEEEQGLAGGLLYTSFQFGAALGLSAVTAVNVAATGADASLLTELDGFRAALVIPVAMAVAGAVVIAFGLRGRGGPGAGLHRGTPVAAESR</sequence>
<feature type="transmembrane region" description="Helical" evidence="7">
    <location>
        <begin position="295"/>
        <end position="318"/>
    </location>
</feature>
<name>A0ABP8ADC6_9ACTN</name>
<protein>
    <submittedName>
        <fullName evidence="9">MFS transporter</fullName>
    </submittedName>
</protein>
<keyword evidence="5 7" id="KW-1133">Transmembrane helix</keyword>
<dbReference type="Gene3D" id="1.20.1720.10">
    <property type="entry name" value="Multidrug resistance protein D"/>
    <property type="match status" value="1"/>
</dbReference>
<feature type="transmembrane region" description="Helical" evidence="7">
    <location>
        <begin position="356"/>
        <end position="378"/>
    </location>
</feature>
<feature type="transmembrane region" description="Helical" evidence="7">
    <location>
        <begin position="134"/>
        <end position="156"/>
    </location>
</feature>
<feature type="transmembrane region" description="Helical" evidence="7">
    <location>
        <begin position="265"/>
        <end position="289"/>
    </location>
</feature>
<feature type="transmembrane region" description="Helical" evidence="7">
    <location>
        <begin position="44"/>
        <end position="63"/>
    </location>
</feature>
<evidence type="ECO:0000256" key="2">
    <source>
        <dbReference type="ARBA" id="ARBA00022448"/>
    </source>
</evidence>
<feature type="transmembrane region" description="Helical" evidence="7">
    <location>
        <begin position="222"/>
        <end position="245"/>
    </location>
</feature>
<comment type="caution">
    <text evidence="9">The sequence shown here is derived from an EMBL/GenBank/DDBJ whole genome shotgun (WGS) entry which is preliminary data.</text>
</comment>
<keyword evidence="4 7" id="KW-0812">Transmembrane</keyword>
<feature type="transmembrane region" description="Helical" evidence="7">
    <location>
        <begin position="330"/>
        <end position="350"/>
    </location>
</feature>
<evidence type="ECO:0000256" key="3">
    <source>
        <dbReference type="ARBA" id="ARBA00022475"/>
    </source>
</evidence>
<comment type="subcellular location">
    <subcellularLocation>
        <location evidence="1">Cell membrane</location>
        <topology evidence="1">Multi-pass membrane protein</topology>
    </subcellularLocation>
</comment>
<dbReference type="PANTHER" id="PTHR42718">
    <property type="entry name" value="MAJOR FACILITATOR SUPERFAMILY MULTIDRUG TRANSPORTER MFSC"/>
    <property type="match status" value="1"/>
</dbReference>
<feature type="transmembrane region" description="Helical" evidence="7">
    <location>
        <begin position="75"/>
        <end position="93"/>
    </location>
</feature>
<organism evidence="9 10">
    <name type="scientific">Streptosporangium oxazolinicum</name>
    <dbReference type="NCBI Taxonomy" id="909287"/>
    <lineage>
        <taxon>Bacteria</taxon>
        <taxon>Bacillati</taxon>
        <taxon>Actinomycetota</taxon>
        <taxon>Actinomycetes</taxon>
        <taxon>Streptosporangiales</taxon>
        <taxon>Streptosporangiaceae</taxon>
        <taxon>Streptosporangium</taxon>
    </lineage>
</organism>
<feature type="transmembrane region" description="Helical" evidence="7">
    <location>
        <begin position="433"/>
        <end position="453"/>
    </location>
</feature>
<keyword evidence="2" id="KW-0813">Transport</keyword>
<accession>A0ABP8ADC6</accession>
<evidence type="ECO:0000256" key="7">
    <source>
        <dbReference type="SAM" id="Phobius"/>
    </source>
</evidence>
<feature type="transmembrane region" description="Helical" evidence="7">
    <location>
        <begin position="194"/>
        <end position="216"/>
    </location>
</feature>
<dbReference type="InterPro" id="IPR011701">
    <property type="entry name" value="MFS"/>
</dbReference>
<feature type="transmembrane region" description="Helical" evidence="7">
    <location>
        <begin position="162"/>
        <end position="182"/>
    </location>
</feature>
<feature type="transmembrane region" description="Helical" evidence="7">
    <location>
        <begin position="99"/>
        <end position="122"/>
    </location>
</feature>
<feature type="transmembrane region" description="Helical" evidence="7">
    <location>
        <begin position="390"/>
        <end position="413"/>
    </location>
</feature>
<evidence type="ECO:0000256" key="4">
    <source>
        <dbReference type="ARBA" id="ARBA00022692"/>
    </source>
</evidence>
<dbReference type="InterPro" id="IPR020846">
    <property type="entry name" value="MFS_dom"/>
</dbReference>
<dbReference type="CDD" id="cd17321">
    <property type="entry name" value="MFS_MMR_MDR_like"/>
    <property type="match status" value="1"/>
</dbReference>
<keyword evidence="3" id="KW-1003">Cell membrane</keyword>
<evidence type="ECO:0000313" key="9">
    <source>
        <dbReference type="EMBL" id="GAA4182129.1"/>
    </source>
</evidence>
<dbReference type="Proteomes" id="UP001501251">
    <property type="component" value="Unassembled WGS sequence"/>
</dbReference>
<evidence type="ECO:0000256" key="6">
    <source>
        <dbReference type="ARBA" id="ARBA00023136"/>
    </source>
</evidence>
<keyword evidence="6 7" id="KW-0472">Membrane</keyword>